<dbReference type="AlphaFoldDB" id="A0AAV5UXX7"/>
<dbReference type="Proteomes" id="UP001432322">
    <property type="component" value="Unassembled WGS sequence"/>
</dbReference>
<evidence type="ECO:0000313" key="2">
    <source>
        <dbReference type="Proteomes" id="UP001432322"/>
    </source>
</evidence>
<evidence type="ECO:0000313" key="1">
    <source>
        <dbReference type="EMBL" id="GMT10395.1"/>
    </source>
</evidence>
<comment type="caution">
    <text evidence="1">The sequence shown here is derived from an EMBL/GenBank/DDBJ whole genome shotgun (WGS) entry which is preliminary data.</text>
</comment>
<sequence>LYFFALLQSSVVDRNSPCYSEMASREAAEAAYCIQLKEQCGEVTTDHESLLKSLALKGYEVTNKSCLLVLLVSRCPPIKCRARSNRIGTGGIHC</sequence>
<keyword evidence="2" id="KW-1185">Reference proteome</keyword>
<accession>A0AAV5UXX7</accession>
<protein>
    <submittedName>
        <fullName evidence="1">Uncharacterized protein</fullName>
    </submittedName>
</protein>
<gene>
    <name evidence="1" type="ORF">PFISCL1PPCAC_1692</name>
</gene>
<name>A0AAV5UXX7_9BILA</name>
<reference evidence="1" key="1">
    <citation type="submission" date="2023-10" db="EMBL/GenBank/DDBJ databases">
        <title>Genome assembly of Pristionchus species.</title>
        <authorList>
            <person name="Yoshida K."/>
            <person name="Sommer R.J."/>
        </authorList>
    </citation>
    <scope>NUCLEOTIDE SEQUENCE</scope>
    <source>
        <strain evidence="1">RS5133</strain>
    </source>
</reference>
<feature type="non-terminal residue" evidence="1">
    <location>
        <position position="94"/>
    </location>
</feature>
<dbReference type="EMBL" id="BTSY01000001">
    <property type="protein sequence ID" value="GMT10395.1"/>
    <property type="molecule type" value="Genomic_DNA"/>
</dbReference>
<proteinExistence type="predicted"/>
<organism evidence="1 2">
    <name type="scientific">Pristionchus fissidentatus</name>
    <dbReference type="NCBI Taxonomy" id="1538716"/>
    <lineage>
        <taxon>Eukaryota</taxon>
        <taxon>Metazoa</taxon>
        <taxon>Ecdysozoa</taxon>
        <taxon>Nematoda</taxon>
        <taxon>Chromadorea</taxon>
        <taxon>Rhabditida</taxon>
        <taxon>Rhabditina</taxon>
        <taxon>Diplogasteromorpha</taxon>
        <taxon>Diplogasteroidea</taxon>
        <taxon>Neodiplogasteridae</taxon>
        <taxon>Pristionchus</taxon>
    </lineage>
</organism>
<feature type="non-terminal residue" evidence="1">
    <location>
        <position position="1"/>
    </location>
</feature>